<feature type="transmembrane region" description="Helical" evidence="8">
    <location>
        <begin position="91"/>
        <end position="114"/>
    </location>
</feature>
<evidence type="ECO:0000256" key="6">
    <source>
        <dbReference type="ARBA" id="ARBA00022989"/>
    </source>
</evidence>
<accession>A0A200QHZ6</accession>
<dbReference type="GO" id="GO:0003333">
    <property type="term" value="P:amino acid transmembrane transport"/>
    <property type="evidence" value="ECO:0007669"/>
    <property type="project" value="InterPro"/>
</dbReference>
<feature type="transmembrane region" description="Helical" evidence="8">
    <location>
        <begin position="207"/>
        <end position="229"/>
    </location>
</feature>
<dbReference type="Proteomes" id="UP000195402">
    <property type="component" value="Unassembled WGS sequence"/>
</dbReference>
<evidence type="ECO:0000256" key="7">
    <source>
        <dbReference type="ARBA" id="ARBA00023136"/>
    </source>
</evidence>
<feature type="transmembrane region" description="Helical" evidence="8">
    <location>
        <begin position="378"/>
        <end position="395"/>
    </location>
</feature>
<keyword evidence="4" id="KW-0997">Cell inner membrane</keyword>
<evidence type="ECO:0000313" key="9">
    <source>
        <dbReference type="EMBL" id="OVA10148.1"/>
    </source>
</evidence>
<keyword evidence="10" id="KW-1185">Reference proteome</keyword>
<protein>
    <submittedName>
        <fullName evidence="9">Tryptophan/tyrosine permease</fullName>
    </submittedName>
</protein>
<dbReference type="GO" id="GO:0005886">
    <property type="term" value="C:plasma membrane"/>
    <property type="evidence" value="ECO:0007669"/>
    <property type="project" value="UniProtKB-SubCell"/>
</dbReference>
<dbReference type="PANTHER" id="PTHR32195">
    <property type="entry name" value="OS07G0662800 PROTEIN"/>
    <property type="match status" value="1"/>
</dbReference>
<reference evidence="9 10" key="1">
    <citation type="journal article" date="2017" name="Mol. Plant">
        <title>The Genome of Medicinal Plant Macleaya cordata Provides New Insights into Benzylisoquinoline Alkaloids Metabolism.</title>
        <authorList>
            <person name="Liu X."/>
            <person name="Liu Y."/>
            <person name="Huang P."/>
            <person name="Ma Y."/>
            <person name="Qing Z."/>
            <person name="Tang Q."/>
            <person name="Cao H."/>
            <person name="Cheng P."/>
            <person name="Zheng Y."/>
            <person name="Yuan Z."/>
            <person name="Zhou Y."/>
            <person name="Liu J."/>
            <person name="Tang Z."/>
            <person name="Zhuo Y."/>
            <person name="Zhang Y."/>
            <person name="Yu L."/>
            <person name="Huang J."/>
            <person name="Yang P."/>
            <person name="Peng Q."/>
            <person name="Zhang J."/>
            <person name="Jiang W."/>
            <person name="Zhang Z."/>
            <person name="Lin K."/>
            <person name="Ro D.K."/>
            <person name="Chen X."/>
            <person name="Xiong X."/>
            <person name="Shang Y."/>
            <person name="Huang S."/>
            <person name="Zeng J."/>
        </authorList>
    </citation>
    <scope>NUCLEOTIDE SEQUENCE [LARGE SCALE GENOMIC DNA]</scope>
    <source>
        <strain evidence="10">cv. BLH2017</strain>
        <tissue evidence="9">Root</tissue>
    </source>
</reference>
<dbReference type="PANTHER" id="PTHR32195:SF24">
    <property type="entry name" value="TRYPTOPHAN OR TYROSINE TRANSPORTER PROTEIN"/>
    <property type="match status" value="1"/>
</dbReference>
<sequence length="487" mass="53169">MEIEMQLMSCSHGRDRKHGTSLFWAPNHKHDATAISFRESESICMLNYSGCNINDLHQRKISSVRPDQNFFRTRASKNTKQSTDGFIPSSVSMILCWGFLLIEALLLAEINVGLLRKKMKRESEELEVISIRTMAQETLGDWGGTLATVIYLFLGYTTMVAYTSKSGAIIHNMINIPSSISGFFFTALFTILISVGGTRTTDQVNQWLTVTMIGILVAIEVLAVLYGGWSGLDGSSNWGNVPATLPVIIFSLVYHDLSPVICAYLDGDLARIRASLVIGSLVPLLALLVWDAVALGLSAHSDQVVDPLDLLMRVRWSGVSAMVEAFSLLAVGTSLIGTLLGFSQFFLEQLNYFSSNSPSTQTLSRLIGFKKWWGSNKLSFTATAMAVAPALFISTTVPDAFSAATDIAGGYCMTMLYGVLPPAMAWAMHTRTRSSKNGGINDDENSEEDDGLIMELSRVKPALIGVGLFSCGIVIDQIFEDLSLLHP</sequence>
<feature type="transmembrane region" description="Helical" evidence="8">
    <location>
        <begin position="276"/>
        <end position="299"/>
    </location>
</feature>
<comment type="subcellular location">
    <subcellularLocation>
        <location evidence="1">Cell inner membrane</location>
        <topology evidence="1">Multi-pass membrane protein</topology>
    </subcellularLocation>
</comment>
<dbReference type="InParanoid" id="A0A200QHZ6"/>
<feature type="transmembrane region" description="Helical" evidence="8">
    <location>
        <begin position="174"/>
        <end position="195"/>
    </location>
</feature>
<evidence type="ECO:0000313" key="10">
    <source>
        <dbReference type="Proteomes" id="UP000195402"/>
    </source>
</evidence>
<dbReference type="AlphaFoldDB" id="A0A200QHZ6"/>
<dbReference type="Pfam" id="PF03222">
    <property type="entry name" value="Trp_Tyr_perm"/>
    <property type="match status" value="1"/>
</dbReference>
<keyword evidence="5 8" id="KW-0812">Transmembrane</keyword>
<dbReference type="OrthoDB" id="2014999at2759"/>
<feature type="transmembrane region" description="Helical" evidence="8">
    <location>
        <begin position="407"/>
        <end position="427"/>
    </location>
</feature>
<name>A0A200QHZ6_MACCD</name>
<keyword evidence="3" id="KW-1003">Cell membrane</keyword>
<evidence type="ECO:0000256" key="3">
    <source>
        <dbReference type="ARBA" id="ARBA00022475"/>
    </source>
</evidence>
<feature type="transmembrane region" description="Helical" evidence="8">
    <location>
        <begin position="241"/>
        <end position="264"/>
    </location>
</feature>
<evidence type="ECO:0000256" key="2">
    <source>
        <dbReference type="ARBA" id="ARBA00022448"/>
    </source>
</evidence>
<dbReference type="EMBL" id="MVGT01002031">
    <property type="protein sequence ID" value="OVA10148.1"/>
    <property type="molecule type" value="Genomic_DNA"/>
</dbReference>
<feature type="transmembrane region" description="Helical" evidence="8">
    <location>
        <begin position="142"/>
        <end position="162"/>
    </location>
</feature>
<keyword evidence="7 8" id="KW-0472">Membrane</keyword>
<gene>
    <name evidence="9" type="ORF">BVC80_1591g58</name>
</gene>
<dbReference type="OMA" id="LVKYYDR"/>
<evidence type="ECO:0000256" key="8">
    <source>
        <dbReference type="SAM" id="Phobius"/>
    </source>
</evidence>
<dbReference type="InterPro" id="IPR018227">
    <property type="entry name" value="Amino_acid_transport_2"/>
</dbReference>
<feature type="transmembrane region" description="Helical" evidence="8">
    <location>
        <begin position="319"/>
        <end position="342"/>
    </location>
</feature>
<keyword evidence="6 8" id="KW-1133">Transmembrane helix</keyword>
<keyword evidence="2" id="KW-0813">Transport</keyword>
<evidence type="ECO:0000256" key="1">
    <source>
        <dbReference type="ARBA" id="ARBA00004429"/>
    </source>
</evidence>
<proteinExistence type="predicted"/>
<comment type="caution">
    <text evidence="9">The sequence shown here is derived from an EMBL/GenBank/DDBJ whole genome shotgun (WGS) entry which is preliminary data.</text>
</comment>
<evidence type="ECO:0000256" key="5">
    <source>
        <dbReference type="ARBA" id="ARBA00022692"/>
    </source>
</evidence>
<evidence type="ECO:0000256" key="4">
    <source>
        <dbReference type="ARBA" id="ARBA00022519"/>
    </source>
</evidence>
<organism evidence="9 10">
    <name type="scientific">Macleaya cordata</name>
    <name type="common">Five-seeded plume-poppy</name>
    <name type="synonym">Bocconia cordata</name>
    <dbReference type="NCBI Taxonomy" id="56857"/>
    <lineage>
        <taxon>Eukaryota</taxon>
        <taxon>Viridiplantae</taxon>
        <taxon>Streptophyta</taxon>
        <taxon>Embryophyta</taxon>
        <taxon>Tracheophyta</taxon>
        <taxon>Spermatophyta</taxon>
        <taxon>Magnoliopsida</taxon>
        <taxon>Ranunculales</taxon>
        <taxon>Papaveraceae</taxon>
        <taxon>Papaveroideae</taxon>
        <taxon>Macleaya</taxon>
    </lineage>
</organism>